<comment type="subcellular location">
    <subcellularLocation>
        <location evidence="1">Cell membrane</location>
        <topology evidence="1">Multi-pass membrane protein</topology>
    </subcellularLocation>
</comment>
<dbReference type="AlphaFoldDB" id="X0VSW4"/>
<dbReference type="PANTHER" id="PTHR34857">
    <property type="entry name" value="SLL0384 PROTEIN"/>
    <property type="match status" value="1"/>
</dbReference>
<feature type="transmembrane region" description="Helical" evidence="6">
    <location>
        <begin position="130"/>
        <end position="147"/>
    </location>
</feature>
<dbReference type="InterPro" id="IPR003339">
    <property type="entry name" value="ABC/ECF_trnsptr_transmembrane"/>
</dbReference>
<keyword evidence="4 6" id="KW-1133">Transmembrane helix</keyword>
<keyword evidence="2" id="KW-1003">Cell membrane</keyword>
<proteinExistence type="predicted"/>
<evidence type="ECO:0000256" key="2">
    <source>
        <dbReference type="ARBA" id="ARBA00022475"/>
    </source>
</evidence>
<reference evidence="7" key="1">
    <citation type="journal article" date="2014" name="Front. Microbiol.">
        <title>High frequency of phylogenetically diverse reductive dehalogenase-homologous genes in deep subseafloor sedimentary metagenomes.</title>
        <authorList>
            <person name="Kawai M."/>
            <person name="Futagami T."/>
            <person name="Toyoda A."/>
            <person name="Takaki Y."/>
            <person name="Nishi S."/>
            <person name="Hori S."/>
            <person name="Arai W."/>
            <person name="Tsubouchi T."/>
            <person name="Morono Y."/>
            <person name="Uchiyama I."/>
            <person name="Ito T."/>
            <person name="Fujiyama A."/>
            <person name="Inagaki F."/>
            <person name="Takami H."/>
        </authorList>
    </citation>
    <scope>NUCLEOTIDE SEQUENCE</scope>
    <source>
        <strain evidence="7">Expedition CK06-06</strain>
    </source>
</reference>
<sequence>TDARLKLLLTLAYIFAATLTPVGHWLAFGLLAAPLAVAVAASRLPALLVLRRSALALPFIVVAVPLLFTKEGDTLFTLQPFGWTASEEGLTAVLSILTKSWLSVVAAIILTATTPALELLRAMRGLGVPRILVATVSFMYRYLFVIAEEAQRLLRARDCRSARLEGHRCGVSVWWRARVLGHMVGSLFLRSYERSERVYAAMQARGYDGELRLLWDKAWRLTEMVVAVALVLYIAGVQVYARY</sequence>
<evidence type="ECO:0000313" key="7">
    <source>
        <dbReference type="EMBL" id="GAG21494.1"/>
    </source>
</evidence>
<evidence type="ECO:0000256" key="6">
    <source>
        <dbReference type="SAM" id="Phobius"/>
    </source>
</evidence>
<evidence type="ECO:0000256" key="5">
    <source>
        <dbReference type="ARBA" id="ARBA00023136"/>
    </source>
</evidence>
<keyword evidence="3 6" id="KW-0812">Transmembrane</keyword>
<feature type="transmembrane region" description="Helical" evidence="6">
    <location>
        <begin position="48"/>
        <end position="68"/>
    </location>
</feature>
<evidence type="ECO:0000256" key="1">
    <source>
        <dbReference type="ARBA" id="ARBA00004651"/>
    </source>
</evidence>
<name>X0VSW4_9ZZZZ</name>
<dbReference type="CDD" id="cd16914">
    <property type="entry name" value="EcfT"/>
    <property type="match status" value="1"/>
</dbReference>
<dbReference type="GO" id="GO:0043190">
    <property type="term" value="C:ATP-binding cassette (ABC) transporter complex"/>
    <property type="evidence" value="ECO:0007669"/>
    <property type="project" value="InterPro"/>
</dbReference>
<comment type="caution">
    <text evidence="7">The sequence shown here is derived from an EMBL/GenBank/DDBJ whole genome shotgun (WGS) entry which is preliminary data.</text>
</comment>
<evidence type="ECO:0000256" key="4">
    <source>
        <dbReference type="ARBA" id="ARBA00022989"/>
    </source>
</evidence>
<gene>
    <name evidence="7" type="ORF">S01H1_53106</name>
</gene>
<dbReference type="EMBL" id="BARS01034372">
    <property type="protein sequence ID" value="GAG21494.1"/>
    <property type="molecule type" value="Genomic_DNA"/>
</dbReference>
<accession>X0VSW4</accession>
<feature type="transmembrane region" description="Helical" evidence="6">
    <location>
        <begin position="89"/>
        <end position="110"/>
    </location>
</feature>
<protein>
    <recommendedName>
        <fullName evidence="8">Cobalt ECF transporter T component CbiQ</fullName>
    </recommendedName>
</protein>
<dbReference type="GO" id="GO:0006824">
    <property type="term" value="P:cobalt ion transport"/>
    <property type="evidence" value="ECO:0007669"/>
    <property type="project" value="InterPro"/>
</dbReference>
<organism evidence="7">
    <name type="scientific">marine sediment metagenome</name>
    <dbReference type="NCBI Taxonomy" id="412755"/>
    <lineage>
        <taxon>unclassified sequences</taxon>
        <taxon>metagenomes</taxon>
        <taxon>ecological metagenomes</taxon>
    </lineage>
</organism>
<feature type="transmembrane region" description="Helical" evidence="6">
    <location>
        <begin position="221"/>
        <end position="241"/>
    </location>
</feature>
<dbReference type="NCBIfam" id="TIGR02454">
    <property type="entry name" value="ECF_T_CbiQ"/>
    <property type="match status" value="1"/>
</dbReference>
<feature type="non-terminal residue" evidence="7">
    <location>
        <position position="1"/>
    </location>
</feature>
<dbReference type="InterPro" id="IPR051611">
    <property type="entry name" value="ECF_transporter_component"/>
</dbReference>
<dbReference type="PANTHER" id="PTHR34857:SF2">
    <property type="entry name" value="SLL0384 PROTEIN"/>
    <property type="match status" value="1"/>
</dbReference>
<evidence type="ECO:0008006" key="8">
    <source>
        <dbReference type="Google" id="ProtNLM"/>
    </source>
</evidence>
<keyword evidence="5 6" id="KW-0472">Membrane</keyword>
<evidence type="ECO:0000256" key="3">
    <source>
        <dbReference type="ARBA" id="ARBA00022692"/>
    </source>
</evidence>
<dbReference type="Pfam" id="PF02361">
    <property type="entry name" value="CbiQ"/>
    <property type="match status" value="1"/>
</dbReference>
<dbReference type="InterPro" id="IPR012809">
    <property type="entry name" value="ECF_CbiQ"/>
</dbReference>